<comment type="caution">
    <text evidence="2">The sequence shown here is derived from an EMBL/GenBank/DDBJ whole genome shotgun (WGS) entry which is preliminary data.</text>
</comment>
<evidence type="ECO:0000313" key="3">
    <source>
        <dbReference type="Proteomes" id="UP001385951"/>
    </source>
</evidence>
<feature type="transmembrane region" description="Helical" evidence="1">
    <location>
        <begin position="228"/>
        <end position="246"/>
    </location>
</feature>
<keyword evidence="1" id="KW-0472">Membrane</keyword>
<proteinExistence type="predicted"/>
<dbReference type="AlphaFoldDB" id="A0AAW0FL93"/>
<evidence type="ECO:0000313" key="2">
    <source>
        <dbReference type="EMBL" id="KAK7677455.1"/>
    </source>
</evidence>
<keyword evidence="1" id="KW-1133">Transmembrane helix</keyword>
<evidence type="ECO:0000256" key="1">
    <source>
        <dbReference type="SAM" id="Phobius"/>
    </source>
</evidence>
<name>A0AAW0FL93_9APHY</name>
<accession>A0AAW0FL93</accession>
<organism evidence="2 3">
    <name type="scientific">Cerrena zonata</name>
    <dbReference type="NCBI Taxonomy" id="2478898"/>
    <lineage>
        <taxon>Eukaryota</taxon>
        <taxon>Fungi</taxon>
        <taxon>Dikarya</taxon>
        <taxon>Basidiomycota</taxon>
        <taxon>Agaricomycotina</taxon>
        <taxon>Agaricomycetes</taxon>
        <taxon>Polyporales</taxon>
        <taxon>Cerrenaceae</taxon>
        <taxon>Cerrena</taxon>
    </lineage>
</organism>
<sequence>MTKRDHAKALKPSKRCSARLNQGAAHSKCNKLIPGGTRCKQHRKDYRRSWITYKHFSQLVILLADSASIPFRALNTLRTKEEVEMKLSDVERYLTLIRGELAGRDSHQHTFIGKGDKGHAAWNDKLRVKEKKTVETVRRLQAKLDMMKENESPQALGVLEALRLSIPVFGALTLWVFVLYGVVQYGTWKYEDGGSVYFWISAVLGIFAVGAIVMCAKKLTRVVKAMNMYVFNISIVILIIGSKSRVHSSGERQI</sequence>
<protein>
    <submittedName>
        <fullName evidence="2">Uncharacterized protein</fullName>
    </submittedName>
</protein>
<keyword evidence="3" id="KW-1185">Reference proteome</keyword>
<keyword evidence="1" id="KW-0812">Transmembrane</keyword>
<reference evidence="2 3" key="1">
    <citation type="submission" date="2022-09" db="EMBL/GenBank/DDBJ databases">
        <authorList>
            <person name="Palmer J.M."/>
        </authorList>
    </citation>
    <scope>NUCLEOTIDE SEQUENCE [LARGE SCALE GENOMIC DNA]</scope>
    <source>
        <strain evidence="2 3">DSM 7382</strain>
    </source>
</reference>
<feature type="transmembrane region" description="Helical" evidence="1">
    <location>
        <begin position="195"/>
        <end position="216"/>
    </location>
</feature>
<feature type="transmembrane region" description="Helical" evidence="1">
    <location>
        <begin position="164"/>
        <end position="183"/>
    </location>
</feature>
<gene>
    <name evidence="2" type="ORF">QCA50_019568</name>
</gene>
<dbReference type="Proteomes" id="UP001385951">
    <property type="component" value="Unassembled WGS sequence"/>
</dbReference>
<dbReference type="EMBL" id="JASBNA010000088">
    <property type="protein sequence ID" value="KAK7677455.1"/>
    <property type="molecule type" value="Genomic_DNA"/>
</dbReference>